<dbReference type="EnsemblMetazoa" id="AMEM016419-RA">
    <property type="protein sequence ID" value="AMEM016419-PA"/>
    <property type="gene ID" value="AMEM016419"/>
</dbReference>
<evidence type="ECO:0000313" key="2">
    <source>
        <dbReference type="EnsemblMetazoa" id="AMEM016419-PA"/>
    </source>
</evidence>
<dbReference type="VEuPathDB" id="VectorBase:AMEM016419"/>
<name>A0A182VKA9_ANOME</name>
<accession>A0A182VKA9</accession>
<dbReference type="Proteomes" id="UP000075903">
    <property type="component" value="Unassembled WGS sequence"/>
</dbReference>
<feature type="compositionally biased region" description="Low complexity" evidence="1">
    <location>
        <begin position="150"/>
        <end position="159"/>
    </location>
</feature>
<sequence>MDGSNPASPYHSSSNSATYTATDSTNHASAGYSINYSVTQPGWGKPSTGKNAHQPGFNLNSINNNNNCNRSSNSGSNANSRPCTSRHQPAVAATSNDHDNCNNNQSKLSPVQPAGAIVAGPLLEEPDNRLNNNHIVPAPAGPSPVPSSLPSPTASSRSVPRTEDISIGAADCTTTVDTTTDTSTHTTSDTIDQRLPVYV</sequence>
<dbReference type="VEuPathDB" id="VectorBase:AMEM21_014081"/>
<organism evidence="2 3">
    <name type="scientific">Anopheles merus</name>
    <name type="common">Mosquito</name>
    <dbReference type="NCBI Taxonomy" id="30066"/>
    <lineage>
        <taxon>Eukaryota</taxon>
        <taxon>Metazoa</taxon>
        <taxon>Ecdysozoa</taxon>
        <taxon>Arthropoda</taxon>
        <taxon>Hexapoda</taxon>
        <taxon>Insecta</taxon>
        <taxon>Pterygota</taxon>
        <taxon>Neoptera</taxon>
        <taxon>Endopterygota</taxon>
        <taxon>Diptera</taxon>
        <taxon>Nematocera</taxon>
        <taxon>Culicoidea</taxon>
        <taxon>Culicidae</taxon>
        <taxon>Anophelinae</taxon>
        <taxon>Anopheles</taxon>
    </lineage>
</organism>
<feature type="region of interest" description="Disordered" evidence="1">
    <location>
        <begin position="124"/>
        <end position="163"/>
    </location>
</feature>
<feature type="compositionally biased region" description="Polar residues" evidence="1">
    <location>
        <begin position="1"/>
        <end position="40"/>
    </location>
</feature>
<feature type="region of interest" description="Disordered" evidence="1">
    <location>
        <begin position="1"/>
        <end position="110"/>
    </location>
</feature>
<feature type="compositionally biased region" description="Pro residues" evidence="1">
    <location>
        <begin position="139"/>
        <end position="149"/>
    </location>
</feature>
<protein>
    <submittedName>
        <fullName evidence="2">Uncharacterized protein</fullName>
    </submittedName>
</protein>
<reference evidence="2" key="1">
    <citation type="submission" date="2020-05" db="UniProtKB">
        <authorList>
            <consortium name="EnsemblMetazoa"/>
        </authorList>
    </citation>
    <scope>IDENTIFICATION</scope>
    <source>
        <strain evidence="2">MAF</strain>
    </source>
</reference>
<keyword evidence="3" id="KW-1185">Reference proteome</keyword>
<evidence type="ECO:0000313" key="3">
    <source>
        <dbReference type="Proteomes" id="UP000075903"/>
    </source>
</evidence>
<feature type="compositionally biased region" description="Low complexity" evidence="1">
    <location>
        <begin position="58"/>
        <end position="80"/>
    </location>
</feature>
<evidence type="ECO:0000256" key="1">
    <source>
        <dbReference type="SAM" id="MobiDB-lite"/>
    </source>
</evidence>
<dbReference type="AlphaFoldDB" id="A0A182VKA9"/>
<proteinExistence type="predicted"/>